<organism evidence="2 3">
    <name type="scientific">Sporosarcina ureae</name>
    <dbReference type="NCBI Taxonomy" id="1571"/>
    <lineage>
        <taxon>Bacteria</taxon>
        <taxon>Bacillati</taxon>
        <taxon>Bacillota</taxon>
        <taxon>Bacilli</taxon>
        <taxon>Bacillales</taxon>
        <taxon>Caryophanaceae</taxon>
        <taxon>Sporosarcina</taxon>
    </lineage>
</organism>
<sequence>MTLWKWEAEGKAKGVIVLVHNAYEHHRRYVWLIQKFRSDGFHVVAGDLPGHGKESVEVHAEAFKDYRRFIKKMIRSGLDDNLPVFLFGHGLGATFLLRLLQMERIECAGVICTSPWLHLEHHPPIRAKMFTKWSQSMTLDHEITPELLSRNPDFLEQFAEDPLYVSIVTGGWYRELQTLMKSVMQPDLIIQDVPLLLHTGEADQITNIDYTRKWAFAQNLSELQLKRWKDVEHDIIQAPEQEGVYLYTHSFINNVLHSLGYIIE</sequence>
<dbReference type="InterPro" id="IPR029058">
    <property type="entry name" value="AB_hydrolase_fold"/>
</dbReference>
<dbReference type="Proteomes" id="UP000192486">
    <property type="component" value="Chromosome"/>
</dbReference>
<dbReference type="PANTHER" id="PTHR11614">
    <property type="entry name" value="PHOSPHOLIPASE-RELATED"/>
    <property type="match status" value="1"/>
</dbReference>
<dbReference type="EMBL" id="CP015108">
    <property type="protein sequence ID" value="ARF15655.1"/>
    <property type="molecule type" value="Genomic_DNA"/>
</dbReference>
<dbReference type="SUPFAM" id="SSF53474">
    <property type="entry name" value="alpha/beta-Hydrolases"/>
    <property type="match status" value="1"/>
</dbReference>
<reference evidence="2 3" key="1">
    <citation type="submission" date="2016-04" db="EMBL/GenBank/DDBJ databases">
        <title>Comparative Genomics and Epigenetics of Sporosarcina ureae.</title>
        <authorList>
            <person name="Oliver A.S."/>
            <person name="Cooper K.K."/>
        </authorList>
    </citation>
    <scope>NUCLEOTIDE SEQUENCE [LARGE SCALE GENOMIC DNA]</scope>
    <source>
        <strain evidence="2 3">S204</strain>
    </source>
</reference>
<dbReference type="Pfam" id="PF12146">
    <property type="entry name" value="Hydrolase_4"/>
    <property type="match status" value="1"/>
</dbReference>
<accession>A0ABM6JZJ2</accession>
<dbReference type="InterPro" id="IPR051044">
    <property type="entry name" value="MAG_DAG_Lipase"/>
</dbReference>
<gene>
    <name evidence="2" type="ORF">SporoS204_04150</name>
</gene>
<protein>
    <submittedName>
        <fullName evidence="2">Lysophospholipase</fullName>
    </submittedName>
</protein>
<dbReference type="InterPro" id="IPR022742">
    <property type="entry name" value="Hydrolase_4"/>
</dbReference>
<evidence type="ECO:0000259" key="1">
    <source>
        <dbReference type="Pfam" id="PF12146"/>
    </source>
</evidence>
<evidence type="ECO:0000313" key="3">
    <source>
        <dbReference type="Proteomes" id="UP000192486"/>
    </source>
</evidence>
<keyword evidence="3" id="KW-1185">Reference proteome</keyword>
<feature type="domain" description="Serine aminopeptidase S33" evidence="1">
    <location>
        <begin position="11"/>
        <end position="237"/>
    </location>
</feature>
<name>A0ABM6JZJ2_SPOUR</name>
<dbReference type="Gene3D" id="3.40.50.1820">
    <property type="entry name" value="alpha/beta hydrolase"/>
    <property type="match status" value="1"/>
</dbReference>
<evidence type="ECO:0000313" key="2">
    <source>
        <dbReference type="EMBL" id="ARF15655.1"/>
    </source>
</evidence>
<proteinExistence type="predicted"/>